<keyword evidence="2" id="KW-1133">Transmembrane helix</keyword>
<dbReference type="RefSeq" id="XP_002676074.1">
    <property type="nucleotide sequence ID" value="XM_002676028.1"/>
</dbReference>
<keyword evidence="5" id="KW-1185">Reference proteome</keyword>
<protein>
    <submittedName>
        <fullName evidence="4">Predicted protein</fullName>
    </submittedName>
</protein>
<reference evidence="4 5" key="1">
    <citation type="journal article" date="2010" name="Cell">
        <title>The genome of Naegleria gruberi illuminates early eukaryotic versatility.</title>
        <authorList>
            <person name="Fritz-Laylin L.K."/>
            <person name="Prochnik S.E."/>
            <person name="Ginger M.L."/>
            <person name="Dacks J.B."/>
            <person name="Carpenter M.L."/>
            <person name="Field M.C."/>
            <person name="Kuo A."/>
            <person name="Paredez A."/>
            <person name="Chapman J."/>
            <person name="Pham J."/>
            <person name="Shu S."/>
            <person name="Neupane R."/>
            <person name="Cipriano M."/>
            <person name="Mancuso J."/>
            <person name="Tu H."/>
            <person name="Salamov A."/>
            <person name="Lindquist E."/>
            <person name="Shapiro H."/>
            <person name="Lucas S."/>
            <person name="Grigoriev I.V."/>
            <person name="Cande W.Z."/>
            <person name="Fulton C."/>
            <person name="Rokhsar D.S."/>
            <person name="Dawson S.C."/>
        </authorList>
    </citation>
    <scope>NUCLEOTIDE SEQUENCE [LARGE SCALE GENOMIC DNA]</scope>
    <source>
        <strain evidence="4 5">NEG-M</strain>
    </source>
</reference>
<sequence>MTIIHHHLWKEQLIKLRTQRLHLRLLFISQQQIHPIGNKTNVSSNVSIKKVVTIASPSSVNKPPAQSQAGIVNQSESGRSGGSFSHSKITVRTCCGVVELTSMKLACLLGMMVTVIGLLVLAAVAIAAFVTASSKATDILIAVGKATTIFESSNSMVLKYTYTGYSYDGQNIVVQEQYKNSSTTMKILLQSIFKNLDDSTIQTMFNSTVIESSNSLDSQNSQILLMIGYNQQSDAITRINSDTYSTILSTFQDGLDKLVTFVQQSEKNKDTSVLAITLVQLIVIAISLFVILPIIVFVFTYAINRDSLYLEKIRRANAIMLMDTMEDDGLRTLFKIHCEKEKSTENFLLLEKIQYYRSLCERSLDLQMRLFGDANMLSDVSSDISAESAHSTKKRRESPLEKEYTEIEAKKYEVAFEIFTEFLEVTGDMAVNISHVLTDSVKDKLDKYNDKQIETLPDDMFNILEKETCLVMMDTHHRFKQSLAFQREMKIDKIKIDKLKKKRNVDF</sequence>
<dbReference type="InParanoid" id="D2VIT6"/>
<dbReference type="InterPro" id="IPR036305">
    <property type="entry name" value="RGS_sf"/>
</dbReference>
<name>D2VIT6_NAEGR</name>
<feature type="transmembrane region" description="Helical" evidence="2">
    <location>
        <begin position="108"/>
        <end position="130"/>
    </location>
</feature>
<gene>
    <name evidence="4" type="ORF">NAEGRDRAFT_49889</name>
</gene>
<dbReference type="InterPro" id="IPR016137">
    <property type="entry name" value="RGS"/>
</dbReference>
<feature type="domain" description="RGS" evidence="3">
    <location>
        <begin position="320"/>
        <end position="489"/>
    </location>
</feature>
<dbReference type="Gene3D" id="1.10.167.10">
    <property type="entry name" value="Regulator of G-protein Signalling 4, domain 2"/>
    <property type="match status" value="1"/>
</dbReference>
<proteinExistence type="predicted"/>
<accession>D2VIT6</accession>
<dbReference type="Proteomes" id="UP000006671">
    <property type="component" value="Unassembled WGS sequence"/>
</dbReference>
<dbReference type="AlphaFoldDB" id="D2VIT6"/>
<dbReference type="GeneID" id="8852197"/>
<evidence type="ECO:0000313" key="5">
    <source>
        <dbReference type="Proteomes" id="UP000006671"/>
    </source>
</evidence>
<dbReference type="KEGG" id="ngr:NAEGRDRAFT_49889"/>
<dbReference type="InterPro" id="IPR044926">
    <property type="entry name" value="RGS_subdomain_2"/>
</dbReference>
<organism evidence="5">
    <name type="scientific">Naegleria gruberi</name>
    <name type="common">Amoeba</name>
    <dbReference type="NCBI Taxonomy" id="5762"/>
    <lineage>
        <taxon>Eukaryota</taxon>
        <taxon>Discoba</taxon>
        <taxon>Heterolobosea</taxon>
        <taxon>Tetramitia</taxon>
        <taxon>Eutetramitia</taxon>
        <taxon>Vahlkampfiidae</taxon>
        <taxon>Naegleria</taxon>
    </lineage>
</organism>
<evidence type="ECO:0000259" key="3">
    <source>
        <dbReference type="SMART" id="SM00315"/>
    </source>
</evidence>
<dbReference type="VEuPathDB" id="AmoebaDB:NAEGRDRAFT_49889"/>
<dbReference type="SUPFAM" id="SSF48097">
    <property type="entry name" value="Regulator of G-protein signaling, RGS"/>
    <property type="match status" value="1"/>
</dbReference>
<dbReference type="EMBL" id="GG738874">
    <property type="protein sequence ID" value="EFC43330.1"/>
    <property type="molecule type" value="Genomic_DNA"/>
</dbReference>
<dbReference type="OrthoDB" id="10262328at2759"/>
<feature type="region of interest" description="Disordered" evidence="1">
    <location>
        <begin position="57"/>
        <end position="85"/>
    </location>
</feature>
<evidence type="ECO:0000256" key="1">
    <source>
        <dbReference type="SAM" id="MobiDB-lite"/>
    </source>
</evidence>
<dbReference type="SMART" id="SM00315">
    <property type="entry name" value="RGS"/>
    <property type="match status" value="1"/>
</dbReference>
<keyword evidence="2" id="KW-0812">Transmembrane</keyword>
<evidence type="ECO:0000313" key="4">
    <source>
        <dbReference type="EMBL" id="EFC43330.1"/>
    </source>
</evidence>
<keyword evidence="2" id="KW-0472">Membrane</keyword>
<feature type="transmembrane region" description="Helical" evidence="2">
    <location>
        <begin position="273"/>
        <end position="303"/>
    </location>
</feature>
<evidence type="ECO:0000256" key="2">
    <source>
        <dbReference type="SAM" id="Phobius"/>
    </source>
</evidence>